<dbReference type="Proteomes" id="UP000809789">
    <property type="component" value="Unassembled WGS sequence"/>
</dbReference>
<sequence length="84" mass="9592">MEKMAIVPTERVRDLLDDVQRCNAKVRSLEEKVKMRDAEKMYIREGRDQCRADARERAQKGEAVTVTVTFGAPAQPASTVMVYF</sequence>
<evidence type="ECO:0000313" key="1">
    <source>
        <dbReference type="EMBL" id="KAG8625983.1"/>
    </source>
</evidence>
<gene>
    <name evidence="1" type="ORF">KVT40_006384</name>
</gene>
<protein>
    <submittedName>
        <fullName evidence="1">Uncharacterized protein</fullName>
    </submittedName>
</protein>
<name>A0A8K0L0I4_9PEZI</name>
<comment type="caution">
    <text evidence="1">The sequence shown here is derived from an EMBL/GenBank/DDBJ whole genome shotgun (WGS) entry which is preliminary data.</text>
</comment>
<proteinExistence type="predicted"/>
<reference evidence="1" key="1">
    <citation type="submission" date="2021-07" db="EMBL/GenBank/DDBJ databases">
        <title>Elsinoe batatas strain:CRI-CJ2 Genome sequencing and assembly.</title>
        <authorList>
            <person name="Huang L."/>
        </authorList>
    </citation>
    <scope>NUCLEOTIDE SEQUENCE</scope>
    <source>
        <strain evidence="1">CRI-CJ2</strain>
    </source>
</reference>
<dbReference type="EMBL" id="JAESVG020000007">
    <property type="protein sequence ID" value="KAG8625983.1"/>
    <property type="molecule type" value="Genomic_DNA"/>
</dbReference>
<accession>A0A8K0L0I4</accession>
<keyword evidence="2" id="KW-1185">Reference proteome</keyword>
<organism evidence="1 2">
    <name type="scientific">Elsinoe batatas</name>
    <dbReference type="NCBI Taxonomy" id="2601811"/>
    <lineage>
        <taxon>Eukaryota</taxon>
        <taxon>Fungi</taxon>
        <taxon>Dikarya</taxon>
        <taxon>Ascomycota</taxon>
        <taxon>Pezizomycotina</taxon>
        <taxon>Dothideomycetes</taxon>
        <taxon>Dothideomycetidae</taxon>
        <taxon>Myriangiales</taxon>
        <taxon>Elsinoaceae</taxon>
        <taxon>Elsinoe</taxon>
    </lineage>
</organism>
<dbReference type="AlphaFoldDB" id="A0A8K0L0I4"/>
<evidence type="ECO:0000313" key="2">
    <source>
        <dbReference type="Proteomes" id="UP000809789"/>
    </source>
</evidence>
<dbReference type="OrthoDB" id="10341872at2759"/>